<sequence>MARRVRQQRPRSQQHPTECTGLQLDHRDGSMSCSRGLDCPGVALPHRGWADCDLYGPCAHCEGPPVVWLCDRQ</sequence>
<organism evidence="2 3">
    <name type="scientific">Streptantibioticus rubrisoli</name>
    <dbReference type="NCBI Taxonomy" id="1387313"/>
    <lineage>
        <taxon>Bacteria</taxon>
        <taxon>Bacillati</taxon>
        <taxon>Actinomycetota</taxon>
        <taxon>Actinomycetes</taxon>
        <taxon>Kitasatosporales</taxon>
        <taxon>Streptomycetaceae</taxon>
        <taxon>Streptantibioticus</taxon>
    </lineage>
</organism>
<evidence type="ECO:0000313" key="2">
    <source>
        <dbReference type="EMBL" id="MCQ4046702.1"/>
    </source>
</evidence>
<gene>
    <name evidence="2" type="ORF">NON19_32780</name>
</gene>
<evidence type="ECO:0000313" key="3">
    <source>
        <dbReference type="Proteomes" id="UP001206206"/>
    </source>
</evidence>
<comment type="caution">
    <text evidence="2">The sequence shown here is derived from an EMBL/GenBank/DDBJ whole genome shotgun (WGS) entry which is preliminary data.</text>
</comment>
<keyword evidence="3" id="KW-1185">Reference proteome</keyword>
<reference evidence="2 3" key="1">
    <citation type="submission" date="2022-06" db="EMBL/GenBank/DDBJ databases">
        <title>Draft genome sequence of type strain Streptomyces rubrisoli DSM 42083.</title>
        <authorList>
            <person name="Duangmal K."/>
            <person name="Klaysubun C."/>
        </authorList>
    </citation>
    <scope>NUCLEOTIDE SEQUENCE [LARGE SCALE GENOMIC DNA]</scope>
    <source>
        <strain evidence="2 3">DSM 42083</strain>
    </source>
</reference>
<accession>A0ABT1PMX2</accession>
<dbReference type="EMBL" id="JANFNH010000089">
    <property type="protein sequence ID" value="MCQ4046702.1"/>
    <property type="molecule type" value="Genomic_DNA"/>
</dbReference>
<feature type="region of interest" description="Disordered" evidence="1">
    <location>
        <begin position="1"/>
        <end position="23"/>
    </location>
</feature>
<dbReference type="RefSeq" id="WP_255932938.1">
    <property type="nucleotide sequence ID" value="NZ_JANFNH010000089.1"/>
</dbReference>
<evidence type="ECO:0000256" key="1">
    <source>
        <dbReference type="SAM" id="MobiDB-lite"/>
    </source>
</evidence>
<protein>
    <submittedName>
        <fullName evidence="2">Uncharacterized protein</fullName>
    </submittedName>
</protein>
<dbReference type="Proteomes" id="UP001206206">
    <property type="component" value="Unassembled WGS sequence"/>
</dbReference>
<name>A0ABT1PMX2_9ACTN</name>
<proteinExistence type="predicted"/>